<evidence type="ECO:0000256" key="1">
    <source>
        <dbReference type="ARBA" id="ARBA00004651"/>
    </source>
</evidence>
<evidence type="ECO:0000256" key="10">
    <source>
        <dbReference type="ARBA" id="ARBA00023224"/>
    </source>
</evidence>
<evidence type="ECO:0000256" key="11">
    <source>
        <dbReference type="SAM" id="MobiDB-lite"/>
    </source>
</evidence>
<feature type="transmembrane region" description="Helical" evidence="12">
    <location>
        <begin position="744"/>
        <end position="763"/>
    </location>
</feature>
<dbReference type="Gene3D" id="3.40.50.2300">
    <property type="match status" value="2"/>
</dbReference>
<keyword evidence="10" id="KW-0807">Transducer</keyword>
<comment type="similarity">
    <text evidence="2">Belongs to the G-protein coupled receptor 3 family.</text>
</comment>
<keyword evidence="7 12" id="KW-0472">Membrane</keyword>
<dbReference type="GO" id="GO:0004930">
    <property type="term" value="F:G protein-coupled receptor activity"/>
    <property type="evidence" value="ECO:0007669"/>
    <property type="project" value="UniProtKB-KW"/>
</dbReference>
<evidence type="ECO:0000256" key="4">
    <source>
        <dbReference type="ARBA" id="ARBA00022692"/>
    </source>
</evidence>
<evidence type="ECO:0000256" key="5">
    <source>
        <dbReference type="ARBA" id="ARBA00022989"/>
    </source>
</evidence>
<organism evidence="14">
    <name type="scientific">Lepeophtheirus salmonis</name>
    <name type="common">Salmon louse</name>
    <name type="synonym">Caligus salmonis</name>
    <dbReference type="NCBI Taxonomy" id="72036"/>
    <lineage>
        <taxon>Eukaryota</taxon>
        <taxon>Metazoa</taxon>
        <taxon>Ecdysozoa</taxon>
        <taxon>Arthropoda</taxon>
        <taxon>Crustacea</taxon>
        <taxon>Multicrustacea</taxon>
        <taxon>Hexanauplia</taxon>
        <taxon>Copepoda</taxon>
        <taxon>Siphonostomatoida</taxon>
        <taxon>Caligidae</taxon>
        <taxon>Lepeophtheirus</taxon>
    </lineage>
</organism>
<dbReference type="InterPro" id="IPR028082">
    <property type="entry name" value="Peripla_BP_I"/>
</dbReference>
<feature type="non-terminal residue" evidence="14">
    <location>
        <position position="1"/>
    </location>
</feature>
<dbReference type="CDD" id="cd15045">
    <property type="entry name" value="7tmC_mGluRs"/>
    <property type="match status" value="1"/>
</dbReference>
<feature type="region of interest" description="Disordered" evidence="11">
    <location>
        <begin position="1007"/>
        <end position="1039"/>
    </location>
</feature>
<dbReference type="InterPro" id="IPR017978">
    <property type="entry name" value="GPCR_3_C"/>
</dbReference>
<keyword evidence="5 12" id="KW-1133">Transmembrane helix</keyword>
<dbReference type="Pfam" id="PF00003">
    <property type="entry name" value="7tm_3"/>
    <property type="match status" value="1"/>
</dbReference>
<dbReference type="OrthoDB" id="425344at2759"/>
<keyword evidence="9" id="KW-0325">Glycoprotein</keyword>
<evidence type="ECO:0000256" key="9">
    <source>
        <dbReference type="ARBA" id="ARBA00023180"/>
    </source>
</evidence>
<evidence type="ECO:0000256" key="6">
    <source>
        <dbReference type="ARBA" id="ARBA00023040"/>
    </source>
</evidence>
<keyword evidence="3" id="KW-1003">Cell membrane</keyword>
<feature type="transmembrane region" description="Helical" evidence="12">
    <location>
        <begin position="793"/>
        <end position="813"/>
    </location>
</feature>
<sequence>SVVVVYSWVQKGKLAVNTWTITNFSLIIYIYIHHHLSPNRTMKRRRSSLFIHNYLFVQLLHTPFSWRIQSQRLLQLSTLLLLLLPISTSSFCSSECGNMSSSVPVYSPKGGSEGQISRNSTTTLHLLYKGDILLGSLFPIHKQKNSKIHGDYCGDIQSEDGIQPLEAMLYTLDDINRDPHILKGVTLGSVAYDSCDDPIYASEQAVTFLEGFMTRSYNKVDQSKILSNENNASWTDLVVGMIGPQTSAVSVQLANLGRIFKVPQISYLSTSDKLCNSAEFPYFFRTVPSDVHQAKAIAELFVEFHWNYASIVHSNSEYGEMGYQAIKEQFDSKGICLSKALVIINKYFTSSDYQQIIRTLMDNKLSRIVIVFCDRIPAGRLLEAAQELKVFDRFLWIGSDAWASRESVVKGRETAVLGAVAVQPLRRPYPGFDEYFHSLFEKNVRNPWFEEYLRVYHNCSSKVENCSKKSNLVIEEQQLYIHFVRDAVYAFAHALDNLLKDTCGISYQAICPEFWKASRTDLRTYLENVTFKDIGGNDFEFYGSHEDELSLKGSSFFFRHDGPPRYTIINFQQRGSSFDWFKIGTYINGKIQLNSGIVNFTHYPLSSCARNECNLYEIRVPTSSDGCCWTCKQCGINEFRKSEYECEICPLGQRSSEVDNFTSCSLIPEIYMDFRDKWAIASMSFASMGIIMTLMTSFIFWKYWETPVVKASGRELSILLLLGTFLSFSATFVIVAKPTNWTCGTMRFCIGFCYTICYAAVVTKTNRVSRIFRMDNANNNNNNPRWTSPLSSLCIAGALVSIEVLINTIWLIIEPPETVINVSVLGKRILVCSGVDENFLAGLVYPFILILGATIYAFKTRKCPGGFNETRYIFFANAVTTIHWFAYVPLYLVSADPHIRAVILALSLCLSAIVQLGCLLFPKLYTVLFKPEKNTRDAVMTSHHHARRFPTQNTPTNFRSSSFLFQDMSSRTGSSLEMSRSSIEAMTGNEQRHLTWSHTLSAVDENHFHHPSPGQKVRARTRSTSISRSTQTTVATSTSPFDNSRKVISFVVNTSDDEDLVYVEEDNDDFVQ</sequence>
<feature type="transmembrane region" description="Helical" evidence="12">
    <location>
        <begin position="870"/>
        <end position="893"/>
    </location>
</feature>
<dbReference type="PRINTS" id="PR00248">
    <property type="entry name" value="GPCRMGR"/>
</dbReference>
<dbReference type="AlphaFoldDB" id="A0A0K2V317"/>
<dbReference type="InterPro" id="IPR000162">
    <property type="entry name" value="GPCR_3_mtglu_rcpt"/>
</dbReference>
<accession>A0A0K2V317</accession>
<comment type="subcellular location">
    <subcellularLocation>
        <location evidence="1">Cell membrane</location>
        <topology evidence="1">Multi-pass membrane protein</topology>
    </subcellularLocation>
</comment>
<keyword evidence="6" id="KW-0297">G-protein coupled receptor</keyword>
<feature type="transmembrane region" description="Helical" evidence="12">
    <location>
        <begin position="716"/>
        <end position="738"/>
    </location>
</feature>
<proteinExistence type="inferred from homology"/>
<evidence type="ECO:0000256" key="2">
    <source>
        <dbReference type="ARBA" id="ARBA00007242"/>
    </source>
</evidence>
<name>A0A0K2V317_LEPSM</name>
<dbReference type="Pfam" id="PF01094">
    <property type="entry name" value="ANF_receptor"/>
    <property type="match status" value="1"/>
</dbReference>
<evidence type="ECO:0000313" key="14">
    <source>
        <dbReference type="EMBL" id="CDW44879.1"/>
    </source>
</evidence>
<dbReference type="SUPFAM" id="SSF53822">
    <property type="entry name" value="Periplasmic binding protein-like I"/>
    <property type="match status" value="1"/>
</dbReference>
<protein>
    <submittedName>
        <fullName evidence="14">Metabotropic glutamate receptorlike [Nasonia vitripennis]</fullName>
    </submittedName>
</protein>
<dbReference type="InterPro" id="IPR050726">
    <property type="entry name" value="mGluR"/>
</dbReference>
<evidence type="ECO:0000256" key="12">
    <source>
        <dbReference type="SAM" id="Phobius"/>
    </source>
</evidence>
<evidence type="ECO:0000259" key="13">
    <source>
        <dbReference type="PROSITE" id="PS50259"/>
    </source>
</evidence>
<dbReference type="PROSITE" id="PS50259">
    <property type="entry name" value="G_PROTEIN_RECEP_F3_4"/>
    <property type="match status" value="1"/>
</dbReference>
<dbReference type="InterPro" id="IPR001828">
    <property type="entry name" value="ANF_lig-bd_rcpt"/>
</dbReference>
<dbReference type="PANTHER" id="PTHR24060">
    <property type="entry name" value="METABOTROPIC GLUTAMATE RECEPTOR"/>
    <property type="match status" value="1"/>
</dbReference>
<reference evidence="14" key="1">
    <citation type="submission" date="2014-05" db="EMBL/GenBank/DDBJ databases">
        <authorList>
            <person name="Chronopoulou M."/>
        </authorList>
    </citation>
    <scope>NUCLEOTIDE SEQUENCE</scope>
    <source>
        <tissue evidence="14">Whole organism</tissue>
    </source>
</reference>
<feature type="transmembrane region" description="Helical" evidence="12">
    <location>
        <begin position="678"/>
        <end position="704"/>
    </location>
</feature>
<dbReference type="PRINTS" id="PR00593">
    <property type="entry name" value="MTABOTROPICR"/>
</dbReference>
<feature type="transmembrane region" description="Helical" evidence="12">
    <location>
        <begin position="16"/>
        <end position="36"/>
    </location>
</feature>
<dbReference type="GO" id="GO:0005886">
    <property type="term" value="C:plasma membrane"/>
    <property type="evidence" value="ECO:0007669"/>
    <property type="project" value="UniProtKB-SubCell"/>
</dbReference>
<evidence type="ECO:0000256" key="7">
    <source>
        <dbReference type="ARBA" id="ARBA00023136"/>
    </source>
</evidence>
<feature type="compositionally biased region" description="Low complexity" evidence="11">
    <location>
        <begin position="1022"/>
        <end position="1033"/>
    </location>
</feature>
<dbReference type="Gene3D" id="2.10.50.30">
    <property type="entry name" value="GPCR, family 3, nine cysteines domain"/>
    <property type="match status" value="1"/>
</dbReference>
<keyword evidence="8 14" id="KW-0675">Receptor</keyword>
<dbReference type="InterPro" id="IPR000337">
    <property type="entry name" value="GPCR_3"/>
</dbReference>
<keyword evidence="4 12" id="KW-0812">Transmembrane</keyword>
<dbReference type="InterPro" id="IPR038550">
    <property type="entry name" value="GPCR_3_9-Cys_sf"/>
</dbReference>
<feature type="transmembrane region" description="Helical" evidence="12">
    <location>
        <begin position="899"/>
        <end position="921"/>
    </location>
</feature>
<dbReference type="EMBL" id="HACA01027518">
    <property type="protein sequence ID" value="CDW44879.1"/>
    <property type="molecule type" value="Transcribed_RNA"/>
</dbReference>
<evidence type="ECO:0000256" key="3">
    <source>
        <dbReference type="ARBA" id="ARBA00022475"/>
    </source>
</evidence>
<feature type="domain" description="G-protein coupled receptors family 3 profile" evidence="13">
    <location>
        <begin position="678"/>
        <end position="943"/>
    </location>
</feature>
<evidence type="ECO:0000256" key="8">
    <source>
        <dbReference type="ARBA" id="ARBA00023170"/>
    </source>
</evidence>
<feature type="transmembrane region" description="Helical" evidence="12">
    <location>
        <begin position="839"/>
        <end position="858"/>
    </location>
</feature>
<dbReference type="FunFam" id="3.40.50.2300:FF:000145">
    <property type="entry name" value="Glutamate receptor, metabotropic"/>
    <property type="match status" value="1"/>
</dbReference>